<dbReference type="Gene3D" id="1.10.443.10">
    <property type="entry name" value="Intergrase catalytic core"/>
    <property type="match status" value="1"/>
</dbReference>
<accession>T0ZG34</accession>
<dbReference type="EMBL" id="AUZX01015557">
    <property type="protein sequence ID" value="EQD28675.1"/>
    <property type="molecule type" value="Genomic_DNA"/>
</dbReference>
<proteinExistence type="predicted"/>
<dbReference type="GO" id="GO:0003677">
    <property type="term" value="F:DNA binding"/>
    <property type="evidence" value="ECO:0007669"/>
    <property type="project" value="InterPro"/>
</dbReference>
<dbReference type="SUPFAM" id="SSF56349">
    <property type="entry name" value="DNA breaking-rejoining enzymes"/>
    <property type="match status" value="1"/>
</dbReference>
<evidence type="ECO:0000259" key="2">
    <source>
        <dbReference type="PROSITE" id="PS51898"/>
    </source>
</evidence>
<dbReference type="PANTHER" id="PTHR30349">
    <property type="entry name" value="PHAGE INTEGRASE-RELATED"/>
    <property type="match status" value="1"/>
</dbReference>
<dbReference type="InterPro" id="IPR011010">
    <property type="entry name" value="DNA_brk_join_enz"/>
</dbReference>
<dbReference type="GO" id="GO:0015074">
    <property type="term" value="P:DNA integration"/>
    <property type="evidence" value="ECO:0007669"/>
    <property type="project" value="InterPro"/>
</dbReference>
<feature type="non-terminal residue" evidence="3">
    <location>
        <position position="165"/>
    </location>
</feature>
<dbReference type="Pfam" id="PF00589">
    <property type="entry name" value="Phage_integrase"/>
    <property type="match status" value="1"/>
</dbReference>
<reference evidence="3" key="1">
    <citation type="submission" date="2013-08" db="EMBL/GenBank/DDBJ databases">
        <authorList>
            <person name="Mendez C."/>
            <person name="Richter M."/>
            <person name="Ferrer M."/>
            <person name="Sanchez J."/>
        </authorList>
    </citation>
    <scope>NUCLEOTIDE SEQUENCE</scope>
</reference>
<dbReference type="InterPro" id="IPR002104">
    <property type="entry name" value="Integrase_catalytic"/>
</dbReference>
<evidence type="ECO:0000256" key="1">
    <source>
        <dbReference type="ARBA" id="ARBA00023172"/>
    </source>
</evidence>
<feature type="domain" description="Tyr recombinase" evidence="2">
    <location>
        <begin position="7"/>
        <end position="165"/>
    </location>
</feature>
<name>T0ZG34_9ZZZZ</name>
<dbReference type="PANTHER" id="PTHR30349:SF81">
    <property type="entry name" value="TYROSINE RECOMBINASE XERC"/>
    <property type="match status" value="1"/>
</dbReference>
<keyword evidence="1" id="KW-0233">DNA recombination</keyword>
<organism evidence="3">
    <name type="scientific">mine drainage metagenome</name>
    <dbReference type="NCBI Taxonomy" id="410659"/>
    <lineage>
        <taxon>unclassified sequences</taxon>
        <taxon>metagenomes</taxon>
        <taxon>ecological metagenomes</taxon>
    </lineage>
</organism>
<sequence>FKRTGSRSIDYLEYQEICAVLNSIDRTAREGLRDYALLAFLFNTGARAQEVVDLNADALQLESPPQVKLLGKGRKTRICPLWPQTAQVIREFVTSVNLDLRSPAPVFRNQRGQRLTRFGIRYILAKYCRRAVVNCPSLKAKRLHPHSARHSCAIYLLKSGVGLPD</sequence>
<dbReference type="InterPro" id="IPR013762">
    <property type="entry name" value="Integrase-like_cat_sf"/>
</dbReference>
<dbReference type="GO" id="GO:0006310">
    <property type="term" value="P:DNA recombination"/>
    <property type="evidence" value="ECO:0007669"/>
    <property type="project" value="UniProtKB-KW"/>
</dbReference>
<dbReference type="PROSITE" id="PS51898">
    <property type="entry name" value="TYR_RECOMBINASE"/>
    <property type="match status" value="1"/>
</dbReference>
<protein>
    <submittedName>
        <fullName evidence="3">Phage integrase family protein</fullName>
    </submittedName>
</protein>
<comment type="caution">
    <text evidence="3">The sequence shown here is derived from an EMBL/GenBank/DDBJ whole genome shotgun (WGS) entry which is preliminary data.</text>
</comment>
<feature type="non-terminal residue" evidence="3">
    <location>
        <position position="1"/>
    </location>
</feature>
<evidence type="ECO:0000313" key="3">
    <source>
        <dbReference type="EMBL" id="EQD28675.1"/>
    </source>
</evidence>
<dbReference type="InterPro" id="IPR050090">
    <property type="entry name" value="Tyrosine_recombinase_XerCD"/>
</dbReference>
<reference evidence="3" key="2">
    <citation type="journal article" date="2014" name="ISME J.">
        <title>Microbial stratification in low pH oxic and suboxic macroscopic growths along an acid mine drainage.</title>
        <authorList>
            <person name="Mendez-Garcia C."/>
            <person name="Mesa V."/>
            <person name="Sprenger R.R."/>
            <person name="Richter M."/>
            <person name="Diez M.S."/>
            <person name="Solano J."/>
            <person name="Bargiela R."/>
            <person name="Golyshina O.V."/>
            <person name="Manteca A."/>
            <person name="Ramos J.L."/>
            <person name="Gallego J.R."/>
            <person name="Llorente I."/>
            <person name="Martins Dos Santos V.A."/>
            <person name="Jensen O.N."/>
            <person name="Pelaez A.I."/>
            <person name="Sanchez J."/>
            <person name="Ferrer M."/>
        </authorList>
    </citation>
    <scope>NUCLEOTIDE SEQUENCE</scope>
</reference>
<gene>
    <name evidence="3" type="ORF">B1A_21056</name>
</gene>
<dbReference type="AlphaFoldDB" id="T0ZG34"/>